<feature type="domain" description="ASCH" evidence="1">
    <location>
        <begin position="5"/>
        <end position="98"/>
    </location>
</feature>
<dbReference type="RefSeq" id="WP_223790837.1">
    <property type="nucleotide sequence ID" value="NZ_JAIOUQ010000003.1"/>
</dbReference>
<dbReference type="Proteomes" id="UP000825933">
    <property type="component" value="Unassembled WGS sequence"/>
</dbReference>
<reference evidence="3" key="1">
    <citation type="journal article" date="2022" name="Microbiol. Resour. Announc.">
        <title>Draft Genome Sequence of a Methanogenic Archaeon from West Spitsbergen Permafrost.</title>
        <authorList>
            <person name="Trubitsyn V."/>
            <person name="Rivkina E."/>
            <person name="Shcherbakova V."/>
        </authorList>
    </citation>
    <scope>NUCLEOTIDE SEQUENCE [LARGE SCALE GENOMIC DNA]</scope>
    <source>
        <strain evidence="3">VT</strain>
    </source>
</reference>
<keyword evidence="3" id="KW-1185">Reference proteome</keyword>
<dbReference type="Gene3D" id="2.30.130.30">
    <property type="entry name" value="Hypothetical protein"/>
    <property type="match status" value="1"/>
</dbReference>
<accession>A0A8T5USV2</accession>
<comment type="caution">
    <text evidence="2">The sequence shown here is derived from an EMBL/GenBank/DDBJ whole genome shotgun (WGS) entry which is preliminary data.</text>
</comment>
<dbReference type="EMBL" id="JAIOUQ010000003">
    <property type="protein sequence ID" value="MBZ2165217.1"/>
    <property type="molecule type" value="Genomic_DNA"/>
</dbReference>
<gene>
    <name evidence="2" type="ORF">K8N75_04055</name>
</gene>
<dbReference type="SUPFAM" id="SSF88697">
    <property type="entry name" value="PUA domain-like"/>
    <property type="match status" value="1"/>
</dbReference>
<dbReference type="InterPro" id="IPR015947">
    <property type="entry name" value="PUA-like_sf"/>
</dbReference>
<evidence type="ECO:0000313" key="2">
    <source>
        <dbReference type="EMBL" id="MBZ2165217.1"/>
    </source>
</evidence>
<dbReference type="InterPro" id="IPR007374">
    <property type="entry name" value="ASCH_domain"/>
</dbReference>
<name>A0A8T5USV2_9EURY</name>
<dbReference type="AlphaFoldDB" id="A0A8T5USV2"/>
<proteinExistence type="predicted"/>
<evidence type="ECO:0000313" key="3">
    <source>
        <dbReference type="Proteomes" id="UP000825933"/>
    </source>
</evidence>
<organism evidence="2 3">
    <name type="scientific">Methanobacterium spitsbergense</name>
    <dbReference type="NCBI Taxonomy" id="2874285"/>
    <lineage>
        <taxon>Archaea</taxon>
        <taxon>Methanobacteriati</taxon>
        <taxon>Methanobacteriota</taxon>
        <taxon>Methanomada group</taxon>
        <taxon>Methanobacteria</taxon>
        <taxon>Methanobacteriales</taxon>
        <taxon>Methanobacteriaceae</taxon>
        <taxon>Methanobacterium</taxon>
    </lineage>
</organism>
<dbReference type="SMART" id="SM01022">
    <property type="entry name" value="ASCH"/>
    <property type="match status" value="1"/>
</dbReference>
<protein>
    <recommendedName>
        <fullName evidence="1">ASCH domain-containing protein</fullName>
    </recommendedName>
</protein>
<evidence type="ECO:0000259" key="1">
    <source>
        <dbReference type="SMART" id="SM01022"/>
    </source>
</evidence>
<sequence length="148" mass="17380">MAVLLSIKPKYVDEIKSENKKYEFRKSIFKRNNTSKAYVYSTNPVKKLIGKFSIGKIIEDHPEKLWENFNDYAGINEDEFFDYFSGRNKGFAIEIKEFILFDDPIEPKELIPNFVPPQSFYYIEEDVIEGNCNSKEVQESLDCYSNSK</sequence>